<keyword evidence="1" id="KW-1133">Transmembrane helix</keyword>
<evidence type="ECO:0000256" key="1">
    <source>
        <dbReference type="SAM" id="Phobius"/>
    </source>
</evidence>
<dbReference type="AlphaFoldDB" id="E2FLR9"/>
<keyword evidence="2" id="KW-0496">Mitochondrion</keyword>
<gene>
    <name evidence="2" type="primary">ATP8</name>
</gene>
<dbReference type="GeneID" id="9830114"/>
<reference evidence="2" key="1">
    <citation type="journal article" date="2010" name="BMC Genomics">
        <title>Sessile snails, dynamic genomes: gene rearrangements within the mitochondrial genome of a family of caenogastropod molluscs.</title>
        <authorList>
            <person name="Rawlings T.A."/>
            <person name="MacInnis M.J."/>
            <person name="Bieler R."/>
            <person name="Boore J.L."/>
            <person name="Collins T.M."/>
        </authorList>
    </citation>
    <scope>NUCLEOTIDE SEQUENCE</scope>
    <source>
        <tissue evidence="2">Foot</tissue>
    </source>
</reference>
<name>E2FLR9_9CAEN</name>
<accession>E2FLR9</accession>
<geneLocation type="mitochondrion" evidence="2"/>
<feature type="transmembrane region" description="Helical" evidence="1">
    <location>
        <begin position="6"/>
        <end position="26"/>
    </location>
</feature>
<organism evidence="2">
    <name type="scientific">Ceraesignum maximum</name>
    <dbReference type="NCBI Taxonomy" id="1522080"/>
    <lineage>
        <taxon>Eukaryota</taxon>
        <taxon>Metazoa</taxon>
        <taxon>Spiralia</taxon>
        <taxon>Lophotrochozoa</taxon>
        <taxon>Mollusca</taxon>
        <taxon>Gastropoda</taxon>
        <taxon>Caenogastropoda</taxon>
        <taxon>Littorinimorpha</taxon>
        <taxon>Vermetoidea</taxon>
        <taxon>Vermetidae</taxon>
        <taxon>Ceraesignum</taxon>
    </lineage>
</organism>
<sequence length="51" mass="6125">MPQLSPLNWILLYILFWGLVVTLMLIQWWTFKPRFSAPKGCNLSSNQWPWC</sequence>
<keyword evidence="1" id="KW-0472">Membrane</keyword>
<protein>
    <submittedName>
        <fullName evidence="2">ATP synthase F0 subunit 8</fullName>
    </submittedName>
</protein>
<proteinExistence type="predicted"/>
<dbReference type="CTD" id="4509"/>
<dbReference type="RefSeq" id="YP_003934363.1">
    <property type="nucleotide sequence ID" value="NC_014583.1"/>
</dbReference>
<dbReference type="EMBL" id="HM174253">
    <property type="protein sequence ID" value="ADI79385.1"/>
    <property type="molecule type" value="Genomic_DNA"/>
</dbReference>
<keyword evidence="1" id="KW-0812">Transmembrane</keyword>
<evidence type="ECO:0000313" key="2">
    <source>
        <dbReference type="EMBL" id="ADI79385.1"/>
    </source>
</evidence>